<dbReference type="Proteomes" id="UP000199126">
    <property type="component" value="Unassembled WGS sequence"/>
</dbReference>
<organism evidence="1 2">
    <name type="scientific">Halogranum amylolyticum</name>
    <dbReference type="NCBI Taxonomy" id="660520"/>
    <lineage>
        <taxon>Archaea</taxon>
        <taxon>Methanobacteriati</taxon>
        <taxon>Methanobacteriota</taxon>
        <taxon>Stenosarchaea group</taxon>
        <taxon>Halobacteria</taxon>
        <taxon>Halobacteriales</taxon>
        <taxon>Haloferacaceae</taxon>
    </lineage>
</organism>
<protein>
    <submittedName>
        <fullName evidence="1">Uncharacterized protein</fullName>
    </submittedName>
</protein>
<dbReference type="AlphaFoldDB" id="A0A1H8MPL4"/>
<accession>A0A1H8MPL4</accession>
<evidence type="ECO:0000313" key="1">
    <source>
        <dbReference type="EMBL" id="SEO19277.1"/>
    </source>
</evidence>
<gene>
    <name evidence="1" type="ORF">SAMN04487948_1019</name>
</gene>
<evidence type="ECO:0000313" key="2">
    <source>
        <dbReference type="Proteomes" id="UP000199126"/>
    </source>
</evidence>
<sequence length="44" mass="5235">MKKLPIVRTLGPVHVCMDSNLLKPQSEYHMRQFSYTRTQEKSKK</sequence>
<proteinExistence type="predicted"/>
<name>A0A1H8MPL4_9EURY</name>
<reference evidence="2" key="1">
    <citation type="submission" date="2016-10" db="EMBL/GenBank/DDBJ databases">
        <authorList>
            <person name="Varghese N."/>
            <person name="Submissions S."/>
        </authorList>
    </citation>
    <scope>NUCLEOTIDE SEQUENCE [LARGE SCALE GENOMIC DNA]</scope>
    <source>
        <strain evidence="2">CGMCC 1.10121</strain>
    </source>
</reference>
<dbReference type="EMBL" id="FODV01000001">
    <property type="protein sequence ID" value="SEO19277.1"/>
    <property type="molecule type" value="Genomic_DNA"/>
</dbReference>
<keyword evidence="2" id="KW-1185">Reference proteome</keyword>